<dbReference type="HOGENOM" id="CLU_534737_0_0_1"/>
<protein>
    <submittedName>
        <fullName evidence="1">Uncharacterized protein</fullName>
    </submittedName>
</protein>
<reference evidence="2" key="1">
    <citation type="journal article" date="2006" name="PLoS Biol.">
        <title>Macronuclear genome sequence of the ciliate Tetrahymena thermophila, a model eukaryote.</title>
        <authorList>
            <person name="Eisen J.A."/>
            <person name="Coyne R.S."/>
            <person name="Wu M."/>
            <person name="Wu D."/>
            <person name="Thiagarajan M."/>
            <person name="Wortman J.R."/>
            <person name="Badger J.H."/>
            <person name="Ren Q."/>
            <person name="Amedeo P."/>
            <person name="Jones K.M."/>
            <person name="Tallon L.J."/>
            <person name="Delcher A.L."/>
            <person name="Salzberg S.L."/>
            <person name="Silva J.C."/>
            <person name="Haas B.J."/>
            <person name="Majoros W.H."/>
            <person name="Farzad M."/>
            <person name="Carlton J.M."/>
            <person name="Smith R.K. Jr."/>
            <person name="Garg J."/>
            <person name="Pearlman R.E."/>
            <person name="Karrer K.M."/>
            <person name="Sun L."/>
            <person name="Manning G."/>
            <person name="Elde N.C."/>
            <person name="Turkewitz A.P."/>
            <person name="Asai D.J."/>
            <person name="Wilkes D.E."/>
            <person name="Wang Y."/>
            <person name="Cai H."/>
            <person name="Collins K."/>
            <person name="Stewart B.A."/>
            <person name="Lee S.R."/>
            <person name="Wilamowska K."/>
            <person name="Weinberg Z."/>
            <person name="Ruzzo W.L."/>
            <person name="Wloga D."/>
            <person name="Gaertig J."/>
            <person name="Frankel J."/>
            <person name="Tsao C.-C."/>
            <person name="Gorovsky M.A."/>
            <person name="Keeling P.J."/>
            <person name="Waller R.F."/>
            <person name="Patron N.J."/>
            <person name="Cherry J.M."/>
            <person name="Stover N.A."/>
            <person name="Krieger C.J."/>
            <person name="del Toro C."/>
            <person name="Ryder H.F."/>
            <person name="Williamson S.C."/>
            <person name="Barbeau R.A."/>
            <person name="Hamilton E.P."/>
            <person name="Orias E."/>
        </authorList>
    </citation>
    <scope>NUCLEOTIDE SEQUENCE [LARGE SCALE GENOMIC DNA]</scope>
    <source>
        <strain evidence="2">SB210</strain>
    </source>
</reference>
<proteinExistence type="predicted"/>
<sequence length="510" mass="59774">MDLNNSEQLNQLNPSDIQWDFSQQYLNFDVLIHEQPQLNKSAENEKHYIIVNLSDTIQKSAHNFCPKEQQNHPPFSFDQMSTIREAAVYHAIENIEDLGFNNLEVSEHCIYLLSQLIPYTAPNFKEYSNYIIAFAINQACFPEANMKNPSDLARFIKYNPNHSSEESSYFQCYSIYMMKVPHFPSLELDPVDAKKQFECFDMIHSYLQGLLLLNQYELTERLKQENTSFSHMLKIIQTVDELTDNDFTAIYNCIKIYWLHEELFDNYSSEIIAHVILKLLQYSSEVEFNFSKFGNLELLSNIYSQEWIENFKNCFVNFIKIIKTQIPQEIQSQCCLSSQDALFDFEQIDQYTSSFYDMEIEQNDDQSIKQKQIIEQENFSNIKLNMNQNQIQISNNLSIKNTPQNYNEEFNQQLFSSYNQIIKTPEKKTSNLKLNDDISSLSTDPQNRQLKFLNSYTEETNKSSSSTNNLSMSVEDAKNLLTQELTCKISPTPFNQPEISTFQHYSEIKN</sequence>
<dbReference type="GeneID" id="7838660"/>
<dbReference type="EMBL" id="GG662216">
    <property type="protein sequence ID" value="EAS07550.1"/>
    <property type="molecule type" value="Genomic_DNA"/>
</dbReference>
<dbReference type="KEGG" id="tet:TTHERM_00678160"/>
<gene>
    <name evidence="1" type="ORF">TTHERM_00678160</name>
</gene>
<accession>I7MMZ0</accession>
<dbReference type="AlphaFoldDB" id="I7MMZ0"/>
<evidence type="ECO:0000313" key="1">
    <source>
        <dbReference type="EMBL" id="EAS07550.1"/>
    </source>
</evidence>
<organism evidence="1 2">
    <name type="scientific">Tetrahymena thermophila (strain SB210)</name>
    <dbReference type="NCBI Taxonomy" id="312017"/>
    <lineage>
        <taxon>Eukaryota</taxon>
        <taxon>Sar</taxon>
        <taxon>Alveolata</taxon>
        <taxon>Ciliophora</taxon>
        <taxon>Intramacronucleata</taxon>
        <taxon>Oligohymenophorea</taxon>
        <taxon>Hymenostomatida</taxon>
        <taxon>Tetrahymenina</taxon>
        <taxon>Tetrahymenidae</taxon>
        <taxon>Tetrahymena</taxon>
    </lineage>
</organism>
<dbReference type="Proteomes" id="UP000009168">
    <property type="component" value="Unassembled WGS sequence"/>
</dbReference>
<dbReference type="InParanoid" id="I7MMZ0"/>
<evidence type="ECO:0000313" key="2">
    <source>
        <dbReference type="Proteomes" id="UP000009168"/>
    </source>
</evidence>
<keyword evidence="2" id="KW-1185">Reference proteome</keyword>
<name>I7MMZ0_TETTS</name>
<dbReference type="RefSeq" id="XP_001027792.1">
    <property type="nucleotide sequence ID" value="XM_001027792.1"/>
</dbReference>